<dbReference type="EMBL" id="QWDR01000002">
    <property type="protein sequence ID" value="RJY29468.1"/>
    <property type="molecule type" value="Genomic_DNA"/>
</dbReference>
<reference evidence="1 2" key="1">
    <citation type="submission" date="2018-08" db="EMBL/GenBank/DDBJ databases">
        <title>Genome Sequences of Legionella pneumophila subsp. pneumophila Isolates, Recovered from a Drinking Water System in a Large Builging.</title>
        <authorList>
            <person name="Gomez-Alvarez V."/>
            <person name="Boczek L."/>
            <person name="King D."/>
            <person name="Pemberton A."/>
            <person name="Pfaller S."/>
            <person name="Rodgers M."/>
            <person name="Santodomingo J."/>
            <person name="Revetta R."/>
        </authorList>
    </citation>
    <scope>NUCLEOTIDE SEQUENCE [LARGE SCALE GENOMIC DNA]</scope>
    <source>
        <strain evidence="1 2">L01C.1</strain>
    </source>
</reference>
<dbReference type="Proteomes" id="UP000277145">
    <property type="component" value="Unassembled WGS sequence"/>
</dbReference>
<evidence type="ECO:0000313" key="2">
    <source>
        <dbReference type="Proteomes" id="UP000277145"/>
    </source>
</evidence>
<evidence type="ECO:0000313" key="1">
    <source>
        <dbReference type="EMBL" id="RJY29468.1"/>
    </source>
</evidence>
<gene>
    <name evidence="1" type="ORF">D1H98_10550</name>
</gene>
<dbReference type="RefSeq" id="WP_014326917.1">
    <property type="nucleotide sequence ID" value="NC_018140.1"/>
</dbReference>
<comment type="caution">
    <text evidence="1">The sequence shown here is derived from an EMBL/GenBank/DDBJ whole genome shotgun (WGS) entry which is preliminary data.</text>
</comment>
<organism evidence="1 2">
    <name type="scientific">Legionella pneumophila subsp. pneumophila</name>
    <dbReference type="NCBI Taxonomy" id="91891"/>
    <lineage>
        <taxon>Bacteria</taxon>
        <taxon>Pseudomonadati</taxon>
        <taxon>Pseudomonadota</taxon>
        <taxon>Gammaproteobacteria</taxon>
        <taxon>Legionellales</taxon>
        <taxon>Legionellaceae</taxon>
        <taxon>Legionella</taxon>
    </lineage>
</organism>
<protein>
    <submittedName>
        <fullName evidence="1">Uncharacterized protein</fullName>
    </submittedName>
</protein>
<dbReference type="AlphaFoldDB" id="A0A3A6VXU1"/>
<accession>A0A3A6VXU1</accession>
<sequence length="269" mass="31212">MPSMEMNCCIGKSLNYMRFSMSSFKHSCEKIDINLAHNVLTICPKNREALQRITALFNNLYILYFIGGIPSITYDDMDQIQINIKYSQQITDAKLKNTLLSFVNSELISQDEKETFLNELELTKTSFTTQFNTELENIRKKAEELSKKAEVDPYHYESASKAANRLHQELLIASQLYFYHKTPEAYENFKQTCQREIERARPVLEQHRGWKPLLVNVGAAIIGLGVLYLLAASINYYKTEGRHFFFHFETDSLQKLENLNVAQSQVLRI</sequence>
<name>A0A3A6VXU1_LEGPN</name>
<proteinExistence type="predicted"/>